<name>A0ABN7AJM6_9HEMI</name>
<sequence>MSRALLKSALETSYKNSSSQLKLSSSQFTKSASKLGNEGSGTPQPCRRCKSPLADELRSRSNSVREEDELNGLAKKSTHSVAKSEVISETK</sequence>
<organism evidence="2 3">
    <name type="scientific">Nesidiocoris tenuis</name>
    <dbReference type="NCBI Taxonomy" id="355587"/>
    <lineage>
        <taxon>Eukaryota</taxon>
        <taxon>Metazoa</taxon>
        <taxon>Ecdysozoa</taxon>
        <taxon>Arthropoda</taxon>
        <taxon>Hexapoda</taxon>
        <taxon>Insecta</taxon>
        <taxon>Pterygota</taxon>
        <taxon>Neoptera</taxon>
        <taxon>Paraneoptera</taxon>
        <taxon>Hemiptera</taxon>
        <taxon>Heteroptera</taxon>
        <taxon>Panheteroptera</taxon>
        <taxon>Cimicomorpha</taxon>
        <taxon>Miridae</taxon>
        <taxon>Dicyphina</taxon>
        <taxon>Nesidiocoris</taxon>
    </lineage>
</organism>
<feature type="compositionally biased region" description="Low complexity" evidence="1">
    <location>
        <begin position="16"/>
        <end position="27"/>
    </location>
</feature>
<reference evidence="2 3" key="1">
    <citation type="submission" date="2023-09" db="EMBL/GenBank/DDBJ databases">
        <title>Nesidiocoris tenuis whole genome shotgun sequence.</title>
        <authorList>
            <person name="Shibata T."/>
            <person name="Shimoda M."/>
            <person name="Kobayashi T."/>
            <person name="Uehara T."/>
        </authorList>
    </citation>
    <scope>NUCLEOTIDE SEQUENCE [LARGE SCALE GENOMIC DNA]</scope>
    <source>
        <strain evidence="2 3">Japan</strain>
    </source>
</reference>
<keyword evidence="3" id="KW-1185">Reference proteome</keyword>
<dbReference type="Proteomes" id="UP001307889">
    <property type="component" value="Chromosome 3"/>
</dbReference>
<accession>A0ABN7AJM6</accession>
<evidence type="ECO:0000256" key="1">
    <source>
        <dbReference type="SAM" id="MobiDB-lite"/>
    </source>
</evidence>
<evidence type="ECO:0000313" key="2">
    <source>
        <dbReference type="EMBL" id="BES92456.1"/>
    </source>
</evidence>
<gene>
    <name evidence="2" type="ORF">NTJ_05265</name>
</gene>
<dbReference type="EMBL" id="AP028911">
    <property type="protein sequence ID" value="BES92456.1"/>
    <property type="molecule type" value="Genomic_DNA"/>
</dbReference>
<feature type="region of interest" description="Disordered" evidence="1">
    <location>
        <begin position="16"/>
        <end position="91"/>
    </location>
</feature>
<proteinExistence type="predicted"/>
<protein>
    <submittedName>
        <fullName evidence="2">Uncharacterized protein</fullName>
    </submittedName>
</protein>
<evidence type="ECO:0000313" key="3">
    <source>
        <dbReference type="Proteomes" id="UP001307889"/>
    </source>
</evidence>
<feature type="compositionally biased region" description="Basic and acidic residues" evidence="1">
    <location>
        <begin position="53"/>
        <end position="65"/>
    </location>
</feature>